<feature type="region of interest" description="Disordered" evidence="1">
    <location>
        <begin position="1"/>
        <end position="29"/>
    </location>
</feature>
<feature type="compositionally biased region" description="Polar residues" evidence="1">
    <location>
        <begin position="357"/>
        <end position="371"/>
    </location>
</feature>
<dbReference type="PANTHER" id="PTHR10367:SF25">
    <property type="entry name" value="DUAL SPECIFICITY PHOSPHATASE CATALYTIC DOMAIN PROTEIN (AFU_ORTHOLOGUE AFUA_1G03540)"/>
    <property type="match status" value="1"/>
</dbReference>
<gene>
    <name evidence="3" type="ORF">UV8b_07904</name>
</gene>
<dbReference type="CDD" id="cd14502">
    <property type="entry name" value="RNA_5'-triphosphatase"/>
    <property type="match status" value="1"/>
</dbReference>
<dbReference type="Proteomes" id="UP000027002">
    <property type="component" value="Chromosome 7"/>
</dbReference>
<dbReference type="InterPro" id="IPR000340">
    <property type="entry name" value="Dual-sp_phosphatase_cat-dom"/>
</dbReference>
<dbReference type="GO" id="GO:0140096">
    <property type="term" value="F:catalytic activity, acting on a protein"/>
    <property type="evidence" value="ECO:0007669"/>
    <property type="project" value="UniProtKB-ARBA"/>
</dbReference>
<dbReference type="KEGG" id="uvi:66068681"/>
<evidence type="ECO:0000256" key="1">
    <source>
        <dbReference type="SAM" id="MobiDB-lite"/>
    </source>
</evidence>
<organism evidence="3 4">
    <name type="scientific">Ustilaginoidea virens</name>
    <name type="common">Rice false smut fungus</name>
    <name type="synonym">Villosiclava virens</name>
    <dbReference type="NCBI Taxonomy" id="1159556"/>
    <lineage>
        <taxon>Eukaryota</taxon>
        <taxon>Fungi</taxon>
        <taxon>Dikarya</taxon>
        <taxon>Ascomycota</taxon>
        <taxon>Pezizomycotina</taxon>
        <taxon>Sordariomycetes</taxon>
        <taxon>Hypocreomycetidae</taxon>
        <taxon>Hypocreales</taxon>
        <taxon>Clavicipitaceae</taxon>
        <taxon>Ustilaginoidea</taxon>
    </lineage>
</organism>
<evidence type="ECO:0000313" key="3">
    <source>
        <dbReference type="EMBL" id="QUC23663.1"/>
    </source>
</evidence>
<dbReference type="PROSITE" id="PS00383">
    <property type="entry name" value="TYR_PHOSPHATASE_1"/>
    <property type="match status" value="1"/>
</dbReference>
<evidence type="ECO:0000259" key="2">
    <source>
        <dbReference type="PROSITE" id="PS50056"/>
    </source>
</evidence>
<dbReference type="Gene3D" id="3.40.50.1820">
    <property type="entry name" value="alpha/beta hydrolase"/>
    <property type="match status" value="1"/>
</dbReference>
<dbReference type="Pfam" id="PF00782">
    <property type="entry name" value="DSPc"/>
    <property type="match status" value="1"/>
</dbReference>
<dbReference type="RefSeq" id="XP_043001336.1">
    <property type="nucleotide sequence ID" value="XM_043145401.1"/>
</dbReference>
<dbReference type="PANTHER" id="PTHR10367">
    <property type="entry name" value="MRNA-CAPPING ENZYME"/>
    <property type="match status" value="1"/>
</dbReference>
<dbReference type="Gene3D" id="3.90.190.10">
    <property type="entry name" value="Protein tyrosine phosphatase superfamily"/>
    <property type="match status" value="1"/>
</dbReference>
<dbReference type="SMART" id="SM00404">
    <property type="entry name" value="PTPc_motif"/>
    <property type="match status" value="1"/>
</dbReference>
<dbReference type="InterPro" id="IPR000387">
    <property type="entry name" value="Tyr_Pase_dom"/>
</dbReference>
<dbReference type="InterPro" id="IPR029021">
    <property type="entry name" value="Prot-tyrosine_phosphatase-like"/>
</dbReference>
<name>A0A8E5HYJ9_USTVR</name>
<reference evidence="3" key="1">
    <citation type="submission" date="2020-03" db="EMBL/GenBank/DDBJ databases">
        <title>A mixture of massive structural variations and highly conserved coding sequences in Ustilaginoidea virens genome.</title>
        <authorList>
            <person name="Zhang K."/>
            <person name="Zhao Z."/>
            <person name="Zhang Z."/>
            <person name="Li Y."/>
            <person name="Hsiang T."/>
            <person name="Sun W."/>
        </authorList>
    </citation>
    <scope>NUCLEOTIDE SEQUENCE</scope>
    <source>
        <strain evidence="3">UV-8b</strain>
    </source>
</reference>
<dbReference type="InterPro" id="IPR003595">
    <property type="entry name" value="Tyr_Pase_cat"/>
</dbReference>
<protein>
    <recommendedName>
        <fullName evidence="2">Tyrosine specific protein phosphatases domain-containing protein</fullName>
    </recommendedName>
</protein>
<dbReference type="GO" id="GO:0004484">
    <property type="term" value="F:mRNA guanylyltransferase activity"/>
    <property type="evidence" value="ECO:0007669"/>
    <property type="project" value="TreeGrafter"/>
</dbReference>
<feature type="region of interest" description="Disordered" evidence="1">
    <location>
        <begin position="351"/>
        <end position="382"/>
    </location>
</feature>
<dbReference type="InterPro" id="IPR016130">
    <property type="entry name" value="Tyr_Pase_AS"/>
</dbReference>
<accession>A0A8E5HYJ9</accession>
<dbReference type="InterPro" id="IPR051029">
    <property type="entry name" value="mRNA_Capping_Enz/RNA_Phosphat"/>
</dbReference>
<feature type="domain" description="Tyrosine specific protein phosphatases" evidence="2">
    <location>
        <begin position="540"/>
        <end position="613"/>
    </location>
</feature>
<dbReference type="AlphaFoldDB" id="A0A8E5HYJ9"/>
<dbReference type="PROSITE" id="PS50056">
    <property type="entry name" value="TYR_PHOSPHATASE_2"/>
    <property type="match status" value="1"/>
</dbReference>
<dbReference type="SUPFAM" id="SSF53474">
    <property type="entry name" value="alpha/beta-Hydrolases"/>
    <property type="match status" value="1"/>
</dbReference>
<dbReference type="GeneID" id="66068681"/>
<dbReference type="InterPro" id="IPR029058">
    <property type="entry name" value="AB_hydrolase_fold"/>
</dbReference>
<dbReference type="InterPro" id="IPR000073">
    <property type="entry name" value="AB_hydrolase_1"/>
</dbReference>
<keyword evidence="4" id="KW-1185">Reference proteome</keyword>
<sequence>MAASSESCPRGSKTLVVDSDHTDPPLLKNNSRFKTYKTRQYEYPDIRVFFRPHAKEAELPKTPAPLPLLVCVPGLGGSVAQYEPLLTSLVHLAPCLSVDFPGCGRSRYAVTSWSAYTSEELAELLETIIEDHRDKEAGQGVVLIGHSMGTALCAQLASTSGSRKTGLAQHVMALVAICPVSGPPDEKKTSLFRKLLWIPGWLFGLWRIWDGIGGPYSPSVSRFVGEQADPELRTMQYRFNQQSRTPVWRRMAYGSLPAFDKGIPVGGLPGLDTWANIDVPVYLIAGENDHLTPPAEVEKIIRVLGGDKENSHANSALYTSASKNSSKIAATSLSVSDATTQVGNAVYTRTDEDLRLDTSSTTMSDNDNDPSTPIEEGSTIVPPQPAHPAKVVRSFVMPAPANHTLLYMPQYSRVLAGLISDFLATHVTQRLSLTWQLQYLSREGKWDVKNLNKWKSVTPVSLAIGRQGKPIFRAMKTLREVDDFHCPSKFVERWGSVIKVVVDISKDQPVYDPRGLERGSIQYHKFPTVSKIPPQPDEVESFIQLVDRLRETLNERAVAEGWEYPERCVVGVHCHYGFNRTGYFIVCYLVERCGFRVQEAIEEFARARPNGIRHSHFLDRLYVRYNVEMG</sequence>
<dbReference type="OrthoDB" id="428974at2759"/>
<dbReference type="EMBL" id="CP072759">
    <property type="protein sequence ID" value="QUC23663.1"/>
    <property type="molecule type" value="Genomic_DNA"/>
</dbReference>
<dbReference type="Pfam" id="PF12697">
    <property type="entry name" value="Abhydrolase_6"/>
    <property type="match status" value="1"/>
</dbReference>
<dbReference type="FunFam" id="3.90.190.10:FF:000090">
    <property type="entry name" value="Dual specificity phosphatase catalytic domain protein"/>
    <property type="match status" value="1"/>
</dbReference>
<dbReference type="GO" id="GO:0006370">
    <property type="term" value="P:7-methylguanosine mRNA capping"/>
    <property type="evidence" value="ECO:0007669"/>
    <property type="project" value="TreeGrafter"/>
</dbReference>
<proteinExistence type="predicted"/>
<evidence type="ECO:0000313" key="4">
    <source>
        <dbReference type="Proteomes" id="UP000027002"/>
    </source>
</evidence>
<dbReference type="SUPFAM" id="SSF52799">
    <property type="entry name" value="(Phosphotyrosine protein) phosphatases II"/>
    <property type="match status" value="1"/>
</dbReference>